<comment type="caution">
    <text evidence="5">The sequence shown here is derived from an EMBL/GenBank/DDBJ whole genome shotgun (WGS) entry which is preliminary data.</text>
</comment>
<evidence type="ECO:0000313" key="5">
    <source>
        <dbReference type="EMBL" id="KAL3789112.1"/>
    </source>
</evidence>
<proteinExistence type="inferred from homology"/>
<evidence type="ECO:0000256" key="3">
    <source>
        <dbReference type="RuleBase" id="RU003616"/>
    </source>
</evidence>
<evidence type="ECO:0000256" key="2">
    <source>
        <dbReference type="PROSITE-ProRule" id="PRU00285"/>
    </source>
</evidence>
<protein>
    <recommendedName>
        <fullName evidence="4">SHSP domain-containing protein</fullName>
    </recommendedName>
</protein>
<sequence>MSLAFLSPTSAVPRVNYCSGHHLLVPAPKVQREMLNPGLQSVFAGFDSDFFTMPSPLMNLSPALTHFKDDVMRHSSPRYEVTENDKQFRLAVDVPGMKSDNLRVELEDGGRVMHISGERKVKTDTSREEYKFDKRFTLRDDLDASGITAHLSDGVLVVTAPKKEGLPPAAQTIAIVQGEAPAMLDVDEKTKSGEMAP</sequence>
<reference evidence="5 6" key="1">
    <citation type="submission" date="2024-10" db="EMBL/GenBank/DDBJ databases">
        <title>Updated reference genomes for cyclostephanoid diatoms.</title>
        <authorList>
            <person name="Roberts W.R."/>
            <person name="Alverson A.J."/>
        </authorList>
    </citation>
    <scope>NUCLEOTIDE SEQUENCE [LARGE SCALE GENOMIC DNA]</scope>
    <source>
        <strain evidence="5 6">AJA276-08</strain>
    </source>
</reference>
<evidence type="ECO:0000313" key="6">
    <source>
        <dbReference type="Proteomes" id="UP001530315"/>
    </source>
</evidence>
<dbReference type="InterPro" id="IPR031107">
    <property type="entry name" value="Small_HSP"/>
</dbReference>
<name>A0ABD3PMW7_9STRA</name>
<dbReference type="EMBL" id="JALLAZ020000698">
    <property type="protein sequence ID" value="KAL3789112.1"/>
    <property type="molecule type" value="Genomic_DNA"/>
</dbReference>
<dbReference type="Pfam" id="PF00011">
    <property type="entry name" value="HSP20"/>
    <property type="match status" value="1"/>
</dbReference>
<dbReference type="InterPro" id="IPR008978">
    <property type="entry name" value="HSP20-like_chaperone"/>
</dbReference>
<evidence type="ECO:0000256" key="1">
    <source>
        <dbReference type="ARBA" id="ARBA00023016"/>
    </source>
</evidence>
<dbReference type="PANTHER" id="PTHR11527">
    <property type="entry name" value="HEAT-SHOCK PROTEIN 20 FAMILY MEMBER"/>
    <property type="match status" value="1"/>
</dbReference>
<organism evidence="5 6">
    <name type="scientific">Stephanodiscus triporus</name>
    <dbReference type="NCBI Taxonomy" id="2934178"/>
    <lineage>
        <taxon>Eukaryota</taxon>
        <taxon>Sar</taxon>
        <taxon>Stramenopiles</taxon>
        <taxon>Ochrophyta</taxon>
        <taxon>Bacillariophyta</taxon>
        <taxon>Coscinodiscophyceae</taxon>
        <taxon>Thalassiosirophycidae</taxon>
        <taxon>Stephanodiscales</taxon>
        <taxon>Stephanodiscaceae</taxon>
        <taxon>Stephanodiscus</taxon>
    </lineage>
</organism>
<accession>A0ABD3PMW7</accession>
<feature type="domain" description="SHSP" evidence="4">
    <location>
        <begin position="70"/>
        <end position="179"/>
    </location>
</feature>
<dbReference type="Proteomes" id="UP001530315">
    <property type="component" value="Unassembled WGS sequence"/>
</dbReference>
<dbReference type="Gene3D" id="2.60.40.790">
    <property type="match status" value="1"/>
</dbReference>
<keyword evidence="1" id="KW-0346">Stress response</keyword>
<dbReference type="PROSITE" id="PS01031">
    <property type="entry name" value="SHSP"/>
    <property type="match status" value="1"/>
</dbReference>
<keyword evidence="6" id="KW-1185">Reference proteome</keyword>
<comment type="similarity">
    <text evidence="2 3">Belongs to the small heat shock protein (HSP20) family.</text>
</comment>
<dbReference type="SUPFAM" id="SSF49764">
    <property type="entry name" value="HSP20-like chaperones"/>
    <property type="match status" value="1"/>
</dbReference>
<gene>
    <name evidence="5" type="ORF">ACHAW5_004167</name>
</gene>
<evidence type="ECO:0000259" key="4">
    <source>
        <dbReference type="PROSITE" id="PS01031"/>
    </source>
</evidence>
<dbReference type="CDD" id="cd06464">
    <property type="entry name" value="ACD_sHsps-like"/>
    <property type="match status" value="1"/>
</dbReference>
<dbReference type="AlphaFoldDB" id="A0ABD3PMW7"/>
<dbReference type="InterPro" id="IPR002068">
    <property type="entry name" value="A-crystallin/Hsp20_dom"/>
</dbReference>